<evidence type="ECO:0000256" key="1">
    <source>
        <dbReference type="SAM" id="Coils"/>
    </source>
</evidence>
<dbReference type="EMBL" id="PKPP01001142">
    <property type="protein sequence ID" value="PWA85240.1"/>
    <property type="molecule type" value="Genomic_DNA"/>
</dbReference>
<gene>
    <name evidence="2" type="ORF">CTI12_AA151290</name>
</gene>
<dbReference type="OrthoDB" id="1870484at2759"/>
<evidence type="ECO:0000313" key="2">
    <source>
        <dbReference type="EMBL" id="PWA85240.1"/>
    </source>
</evidence>
<dbReference type="AlphaFoldDB" id="A0A2U1PHL7"/>
<accession>A0A2U1PHL7</accession>
<reference evidence="2 3" key="1">
    <citation type="journal article" date="2018" name="Mol. Plant">
        <title>The genome of Artemisia annua provides insight into the evolution of Asteraceae family and artemisinin biosynthesis.</title>
        <authorList>
            <person name="Shen Q."/>
            <person name="Zhang L."/>
            <person name="Liao Z."/>
            <person name="Wang S."/>
            <person name="Yan T."/>
            <person name="Shi P."/>
            <person name="Liu M."/>
            <person name="Fu X."/>
            <person name="Pan Q."/>
            <person name="Wang Y."/>
            <person name="Lv Z."/>
            <person name="Lu X."/>
            <person name="Zhang F."/>
            <person name="Jiang W."/>
            <person name="Ma Y."/>
            <person name="Chen M."/>
            <person name="Hao X."/>
            <person name="Li L."/>
            <person name="Tang Y."/>
            <person name="Lv G."/>
            <person name="Zhou Y."/>
            <person name="Sun X."/>
            <person name="Brodelius P.E."/>
            <person name="Rose J.K.C."/>
            <person name="Tang K."/>
        </authorList>
    </citation>
    <scope>NUCLEOTIDE SEQUENCE [LARGE SCALE GENOMIC DNA]</scope>
    <source>
        <strain evidence="3">cv. Huhao1</strain>
        <tissue evidence="2">Leaf</tissue>
    </source>
</reference>
<dbReference type="Proteomes" id="UP000245207">
    <property type="component" value="Unassembled WGS sequence"/>
</dbReference>
<name>A0A2U1PHL7_ARTAN</name>
<evidence type="ECO:0000313" key="3">
    <source>
        <dbReference type="Proteomes" id="UP000245207"/>
    </source>
</evidence>
<keyword evidence="3" id="KW-1185">Reference proteome</keyword>
<keyword evidence="1" id="KW-0175">Coiled coil</keyword>
<comment type="caution">
    <text evidence="2">The sequence shown here is derived from an EMBL/GenBank/DDBJ whole genome shotgun (WGS) entry which is preliminary data.</text>
</comment>
<proteinExistence type="predicted"/>
<protein>
    <submittedName>
        <fullName evidence="2">Uncharacterized protein</fullName>
    </submittedName>
</protein>
<organism evidence="2 3">
    <name type="scientific">Artemisia annua</name>
    <name type="common">Sweet wormwood</name>
    <dbReference type="NCBI Taxonomy" id="35608"/>
    <lineage>
        <taxon>Eukaryota</taxon>
        <taxon>Viridiplantae</taxon>
        <taxon>Streptophyta</taxon>
        <taxon>Embryophyta</taxon>
        <taxon>Tracheophyta</taxon>
        <taxon>Spermatophyta</taxon>
        <taxon>Magnoliopsida</taxon>
        <taxon>eudicotyledons</taxon>
        <taxon>Gunneridae</taxon>
        <taxon>Pentapetalae</taxon>
        <taxon>asterids</taxon>
        <taxon>campanulids</taxon>
        <taxon>Asterales</taxon>
        <taxon>Asteraceae</taxon>
        <taxon>Asteroideae</taxon>
        <taxon>Anthemideae</taxon>
        <taxon>Artemisiinae</taxon>
        <taxon>Artemisia</taxon>
    </lineage>
</organism>
<feature type="coiled-coil region" evidence="1">
    <location>
        <begin position="7"/>
        <end position="34"/>
    </location>
</feature>
<sequence>MPLPDLLERATEVLKQCKERVERLKSRRMELEKDTKGDSSNNIQNLRQFVQVREVGDLQLEANLKISVNNKKVAPFNILRVIEEGGTHVTSSNFCTVGHHLFCTIHAEASNARVGFDAELIESRLLELVY</sequence>